<dbReference type="EMBL" id="BAABAO010000005">
    <property type="protein sequence ID" value="GAA4127583.1"/>
    <property type="molecule type" value="Genomic_DNA"/>
</dbReference>
<dbReference type="Gene3D" id="3.80.10.10">
    <property type="entry name" value="Ribonuclease Inhibitor"/>
    <property type="match status" value="2"/>
</dbReference>
<keyword evidence="7" id="KW-1185">Reference proteome</keyword>
<comment type="caution">
    <text evidence="6">The sequence shown here is derived from an EMBL/GenBank/DDBJ whole genome shotgun (WGS) entry which is preliminary data.</text>
</comment>
<dbReference type="Gene3D" id="2.60.120.260">
    <property type="entry name" value="Galactose-binding domain-like"/>
    <property type="match status" value="1"/>
</dbReference>
<keyword evidence="1" id="KW-0433">Leucine-rich repeat</keyword>
<feature type="domain" description="Secretion system C-terminal sorting" evidence="5">
    <location>
        <begin position="526"/>
        <end position="595"/>
    </location>
</feature>
<feature type="chain" id="PRO_5045274567" description="Secretion system C-terminal sorting domain-containing protein" evidence="4">
    <location>
        <begin position="21"/>
        <end position="597"/>
    </location>
</feature>
<dbReference type="InterPro" id="IPR026444">
    <property type="entry name" value="Secre_tail"/>
</dbReference>
<dbReference type="InterPro" id="IPR008979">
    <property type="entry name" value="Galactose-bd-like_sf"/>
</dbReference>
<evidence type="ECO:0000259" key="5">
    <source>
        <dbReference type="Pfam" id="PF18962"/>
    </source>
</evidence>
<dbReference type="SUPFAM" id="SSF49785">
    <property type="entry name" value="Galactose-binding domain-like"/>
    <property type="match status" value="1"/>
</dbReference>
<protein>
    <recommendedName>
        <fullName evidence="5">Secretion system C-terminal sorting domain-containing protein</fullName>
    </recommendedName>
</protein>
<evidence type="ECO:0000256" key="2">
    <source>
        <dbReference type="ARBA" id="ARBA00022729"/>
    </source>
</evidence>
<accession>A0ABP7XYG3</accession>
<dbReference type="NCBIfam" id="TIGR04183">
    <property type="entry name" value="Por_Secre_tail"/>
    <property type="match status" value="1"/>
</dbReference>
<name>A0ABP7XYG3_9FLAO</name>
<evidence type="ECO:0000256" key="3">
    <source>
        <dbReference type="ARBA" id="ARBA00022737"/>
    </source>
</evidence>
<evidence type="ECO:0000313" key="6">
    <source>
        <dbReference type="EMBL" id="GAA4127583.1"/>
    </source>
</evidence>
<keyword evidence="3" id="KW-0677">Repeat</keyword>
<organism evidence="6 7">
    <name type="scientific">Flavobacterium chungbukense</name>
    <dbReference type="NCBI Taxonomy" id="877464"/>
    <lineage>
        <taxon>Bacteria</taxon>
        <taxon>Pseudomonadati</taxon>
        <taxon>Bacteroidota</taxon>
        <taxon>Flavobacteriia</taxon>
        <taxon>Flavobacteriales</taxon>
        <taxon>Flavobacteriaceae</taxon>
        <taxon>Flavobacterium</taxon>
    </lineage>
</organism>
<keyword evidence="2 4" id="KW-0732">Signal</keyword>
<dbReference type="RefSeq" id="WP_229353322.1">
    <property type="nucleotide sequence ID" value="NZ_BAABAO010000005.1"/>
</dbReference>
<dbReference type="SUPFAM" id="SSF52058">
    <property type="entry name" value="L domain-like"/>
    <property type="match status" value="1"/>
</dbReference>
<sequence>MKTKLLLILLLAHFTFYAQVNLVQNGGFEKWTNSTTPTNWIVENNVKQNTTSYFRGFNSVQLSTFSTLPKITTQIPMKAGVTYTIKLKYKFISAGYESSRFPRVTLRIANNGESKYFNIKDVDTEWRTLEGSFKPDQDLIYDLSVSLSGYQNYEFLAAIDEVMVYVAGTEEYTYIPDRDFEMRLRDRGVEVGDINGLVLTYWIKTLTSLDLEPEIKTPTFEIKDLTGIEDFTELASLNCSYNNLTTLDLSKNTALTKLDCSSNNLTTLDLSAQTKITSLRCNSNKITSLDLSKQTGLNYISCFGNALTYLNIKNGNNTAIYWNGTDNGGFTSNPNLSCIIVDDPVYWNKNWMKKKNGSAIYSSTCDGKYTDIPDANFEKKLIALNIDAGQPDGKVLTSSISAITTLDVSASSIANLKGIEDFSSLTNLNCSQNQLVNLDFSKHTALTALNCESNNLYNLNIKNGKNTLLVYNRISFKSNPNLKCIQVDDENYSNINWSQRKDALTNYSSTCTFLGTEDSTFNQAVVHPNPTKGELYIENVSVEKATVYNSLGQLVKSFTFSNGESSNTINLSGLPKGVYYVYLINGDAASAKKIILE</sequence>
<dbReference type="Proteomes" id="UP001501333">
    <property type="component" value="Unassembled WGS sequence"/>
</dbReference>
<dbReference type="InterPro" id="IPR052574">
    <property type="entry name" value="CDIRP"/>
</dbReference>
<proteinExistence type="predicted"/>
<dbReference type="PANTHER" id="PTHR47566">
    <property type="match status" value="1"/>
</dbReference>
<evidence type="ECO:0000313" key="7">
    <source>
        <dbReference type="Proteomes" id="UP001501333"/>
    </source>
</evidence>
<dbReference type="InterPro" id="IPR032675">
    <property type="entry name" value="LRR_dom_sf"/>
</dbReference>
<dbReference type="Pfam" id="PF18962">
    <property type="entry name" value="Por_Secre_tail"/>
    <property type="match status" value="1"/>
</dbReference>
<reference evidence="7" key="1">
    <citation type="journal article" date="2019" name="Int. J. Syst. Evol. Microbiol.">
        <title>The Global Catalogue of Microorganisms (GCM) 10K type strain sequencing project: providing services to taxonomists for standard genome sequencing and annotation.</title>
        <authorList>
            <consortium name="The Broad Institute Genomics Platform"/>
            <consortium name="The Broad Institute Genome Sequencing Center for Infectious Disease"/>
            <person name="Wu L."/>
            <person name="Ma J."/>
        </authorList>
    </citation>
    <scope>NUCLEOTIDE SEQUENCE [LARGE SCALE GENOMIC DNA]</scope>
    <source>
        <strain evidence="7">JCM 17386</strain>
    </source>
</reference>
<gene>
    <name evidence="6" type="ORF">GCM10022250_15460</name>
</gene>
<feature type="signal peptide" evidence="4">
    <location>
        <begin position="1"/>
        <end position="20"/>
    </location>
</feature>
<evidence type="ECO:0000256" key="1">
    <source>
        <dbReference type="ARBA" id="ARBA00022614"/>
    </source>
</evidence>
<dbReference type="PANTHER" id="PTHR47566:SF1">
    <property type="entry name" value="PROTEIN NUD1"/>
    <property type="match status" value="1"/>
</dbReference>
<evidence type="ECO:0000256" key="4">
    <source>
        <dbReference type="SAM" id="SignalP"/>
    </source>
</evidence>